<keyword evidence="3" id="KW-0862">Zinc</keyword>
<evidence type="ECO:0000256" key="3">
    <source>
        <dbReference type="ARBA" id="ARBA00022833"/>
    </source>
</evidence>
<dbReference type="Pfam" id="PF01753">
    <property type="entry name" value="zf-MYND"/>
    <property type="match status" value="1"/>
</dbReference>
<gene>
    <name evidence="6" type="ORF">CLUMA_CG012489</name>
</gene>
<name>A0A1J1IL60_9DIPT</name>
<reference evidence="6 7" key="1">
    <citation type="submission" date="2015-04" db="EMBL/GenBank/DDBJ databases">
        <authorList>
            <person name="Syromyatnikov M.Y."/>
            <person name="Popov V.N."/>
        </authorList>
    </citation>
    <scope>NUCLEOTIDE SEQUENCE [LARGE SCALE GENOMIC DNA]</scope>
</reference>
<evidence type="ECO:0000256" key="4">
    <source>
        <dbReference type="PROSITE-ProRule" id="PRU00134"/>
    </source>
</evidence>
<keyword evidence="1" id="KW-0479">Metal-binding</keyword>
<dbReference type="GO" id="GO:0036159">
    <property type="term" value="P:inner dynein arm assembly"/>
    <property type="evidence" value="ECO:0007669"/>
    <property type="project" value="TreeGrafter"/>
</dbReference>
<accession>A0A1J1IL60</accession>
<dbReference type="EMBL" id="CVRI01000049">
    <property type="protein sequence ID" value="CRK99201.1"/>
    <property type="molecule type" value="Genomic_DNA"/>
</dbReference>
<dbReference type="GO" id="GO:0034451">
    <property type="term" value="C:centriolar satellite"/>
    <property type="evidence" value="ECO:0007669"/>
    <property type="project" value="TreeGrafter"/>
</dbReference>
<dbReference type="AlphaFoldDB" id="A0A1J1IL60"/>
<evidence type="ECO:0000259" key="5">
    <source>
        <dbReference type="PROSITE" id="PS50865"/>
    </source>
</evidence>
<dbReference type="PANTHER" id="PTHR13244:SF7">
    <property type="entry name" value="ZINC FINGER MYND DOMAIN-CONTAINING PROTEIN 10"/>
    <property type="match status" value="1"/>
</dbReference>
<dbReference type="PANTHER" id="PTHR13244">
    <property type="entry name" value="ZINC FINGER MYND DOMAIN CONTAINING PROTEIN 10"/>
    <property type="match status" value="1"/>
</dbReference>
<evidence type="ECO:0000256" key="2">
    <source>
        <dbReference type="ARBA" id="ARBA00022771"/>
    </source>
</evidence>
<organism evidence="6 7">
    <name type="scientific">Clunio marinus</name>
    <dbReference type="NCBI Taxonomy" id="568069"/>
    <lineage>
        <taxon>Eukaryota</taxon>
        <taxon>Metazoa</taxon>
        <taxon>Ecdysozoa</taxon>
        <taxon>Arthropoda</taxon>
        <taxon>Hexapoda</taxon>
        <taxon>Insecta</taxon>
        <taxon>Pterygota</taxon>
        <taxon>Neoptera</taxon>
        <taxon>Endopterygota</taxon>
        <taxon>Diptera</taxon>
        <taxon>Nematocera</taxon>
        <taxon>Chironomoidea</taxon>
        <taxon>Chironomidae</taxon>
        <taxon>Clunio</taxon>
    </lineage>
</organism>
<feature type="domain" description="MYND-type" evidence="5">
    <location>
        <begin position="398"/>
        <end position="434"/>
    </location>
</feature>
<dbReference type="STRING" id="568069.A0A1J1IL60"/>
<dbReference type="SUPFAM" id="SSF144232">
    <property type="entry name" value="HIT/MYND zinc finger-like"/>
    <property type="match status" value="1"/>
</dbReference>
<dbReference type="PROSITE" id="PS01360">
    <property type="entry name" value="ZF_MYND_1"/>
    <property type="match status" value="1"/>
</dbReference>
<dbReference type="GO" id="GO:0008270">
    <property type="term" value="F:zinc ion binding"/>
    <property type="evidence" value="ECO:0007669"/>
    <property type="project" value="UniProtKB-KW"/>
</dbReference>
<dbReference type="Proteomes" id="UP000183832">
    <property type="component" value="Unassembled WGS sequence"/>
</dbReference>
<evidence type="ECO:0000313" key="6">
    <source>
        <dbReference type="EMBL" id="CRK99201.1"/>
    </source>
</evidence>
<dbReference type="GO" id="GO:0005737">
    <property type="term" value="C:cytoplasm"/>
    <property type="evidence" value="ECO:0007669"/>
    <property type="project" value="TreeGrafter"/>
</dbReference>
<evidence type="ECO:0000256" key="1">
    <source>
        <dbReference type="ARBA" id="ARBA00022723"/>
    </source>
</evidence>
<dbReference type="GO" id="GO:0044458">
    <property type="term" value="P:motile cilium assembly"/>
    <property type="evidence" value="ECO:0007669"/>
    <property type="project" value="TreeGrafter"/>
</dbReference>
<dbReference type="Gene3D" id="6.10.140.2220">
    <property type="match status" value="1"/>
</dbReference>
<evidence type="ECO:0000313" key="7">
    <source>
        <dbReference type="Proteomes" id="UP000183832"/>
    </source>
</evidence>
<dbReference type="OrthoDB" id="432970at2759"/>
<proteinExistence type="predicted"/>
<sequence length="439" mass="51104">MEINFVEPQEIDFFIQSIQEFEVFDIGSKNWLETHEKIIKLNQQAIVEASGNREEVVKELLIIKNKLPILIHEVLSISVWRKQVLPKLSTNSNISGSFFIYSVLFHESVILSLLELVLYHENSCVALEETVVDMIDYCVEGIIYLIGLFQDGHHQNEIEDSSSEEIDHQKKGILFEIGMKCIIILSYLCDNVSNLSVSVARRVTQTHDIPCLLSELLAIRPWLRKCKSFEKFIDGKWVAVEGEEILKVVKVEAQTWFCLRSIMFQRETFENYEINSFRQRELGKCSGLLNDLILEQLPPLADLKKFLCTLQISSSHQNNLDRLVLEVVPQVLNNIIKNAEKKGWNSIIDHHKKIFVEMDKTNIVDIAKQLNKSYDWDKMIDFEENQEKQRTQTVSKLCAACKKEAEKKCSRCQIVFYCCRNCQVKDWNNHKEKCYQYVV</sequence>
<dbReference type="InterPro" id="IPR002893">
    <property type="entry name" value="Znf_MYND"/>
</dbReference>
<keyword evidence="2 4" id="KW-0863">Zinc-finger</keyword>
<keyword evidence="7" id="KW-1185">Reference proteome</keyword>
<dbReference type="GO" id="GO:0036158">
    <property type="term" value="P:outer dynein arm assembly"/>
    <property type="evidence" value="ECO:0007669"/>
    <property type="project" value="TreeGrafter"/>
</dbReference>
<dbReference type="InterPro" id="IPR052298">
    <property type="entry name" value="ZMYND10"/>
</dbReference>
<protein>
    <submittedName>
        <fullName evidence="6">CLUMA_CG012489, isoform A</fullName>
    </submittedName>
</protein>
<dbReference type="PROSITE" id="PS50865">
    <property type="entry name" value="ZF_MYND_2"/>
    <property type="match status" value="1"/>
</dbReference>